<comment type="caution">
    <text evidence="2">The sequence shown here is derived from an EMBL/GenBank/DDBJ whole genome shotgun (WGS) entry which is preliminary data.</text>
</comment>
<proteinExistence type="predicted"/>
<evidence type="ECO:0000313" key="2">
    <source>
        <dbReference type="EMBL" id="KXU82065.1"/>
    </source>
</evidence>
<dbReference type="Proteomes" id="UP000075613">
    <property type="component" value="Unassembled WGS sequence"/>
</dbReference>
<dbReference type="AlphaFoldDB" id="A0A149PAL0"/>
<dbReference type="EMBL" id="LRBG01000039">
    <property type="protein sequence ID" value="KXU82065.1"/>
    <property type="molecule type" value="Genomic_DNA"/>
</dbReference>
<keyword evidence="3" id="KW-1185">Reference proteome</keyword>
<accession>A0A149PAL0</accession>
<evidence type="ECO:0000313" key="3">
    <source>
        <dbReference type="Proteomes" id="UP000075613"/>
    </source>
</evidence>
<dbReference type="STRING" id="1399968.CI15_31225"/>
<gene>
    <name evidence="2" type="ORF">CI15_31225</name>
</gene>
<organism evidence="2 3">
    <name type="scientific">Paraburkholderia monticola</name>
    <dbReference type="NCBI Taxonomy" id="1399968"/>
    <lineage>
        <taxon>Bacteria</taxon>
        <taxon>Pseudomonadati</taxon>
        <taxon>Pseudomonadota</taxon>
        <taxon>Betaproteobacteria</taxon>
        <taxon>Burkholderiales</taxon>
        <taxon>Burkholderiaceae</taxon>
        <taxon>Paraburkholderia</taxon>
    </lineage>
</organism>
<protein>
    <submittedName>
        <fullName evidence="2">Uncharacterized protein</fullName>
    </submittedName>
</protein>
<feature type="region of interest" description="Disordered" evidence="1">
    <location>
        <begin position="1"/>
        <end position="23"/>
    </location>
</feature>
<evidence type="ECO:0000256" key="1">
    <source>
        <dbReference type="SAM" id="MobiDB-lite"/>
    </source>
</evidence>
<sequence length="76" mass="8037">MGDRGFGGRAARDRGGRGFGSYRRGESQELTLTALLDALIVGAASESIALDLERTAAALFDLTIVARPLTGVVRSW</sequence>
<reference evidence="2 3" key="1">
    <citation type="journal article" date="2015" name="Int. J. Syst. Evol. Microbiol.">
        <title>Burkholderia monticola sp. nov., isolated from mountain soil.</title>
        <authorList>
            <person name="Baek I."/>
            <person name="Seo B."/>
            <person name="Lee I."/>
            <person name="Yi H."/>
            <person name="Chun J."/>
        </authorList>
    </citation>
    <scope>NUCLEOTIDE SEQUENCE [LARGE SCALE GENOMIC DNA]</scope>
    <source>
        <strain evidence="2 3">JC2948</strain>
    </source>
</reference>
<name>A0A149PAL0_9BURK</name>